<evidence type="ECO:0000256" key="2">
    <source>
        <dbReference type="ARBA" id="ARBA00009601"/>
    </source>
</evidence>
<dbReference type="GO" id="GO:0005524">
    <property type="term" value="F:ATP binding"/>
    <property type="evidence" value="ECO:0007669"/>
    <property type="project" value="UniProtKB-KW"/>
</dbReference>
<evidence type="ECO:0000256" key="5">
    <source>
        <dbReference type="ARBA" id="ARBA00022723"/>
    </source>
</evidence>
<keyword evidence="4" id="KW-0808">Transferase</keyword>
<comment type="subunit">
    <text evidence="3">Monomer.</text>
</comment>
<dbReference type="GO" id="GO:0005737">
    <property type="term" value="C:cytoplasm"/>
    <property type="evidence" value="ECO:0007669"/>
    <property type="project" value="TreeGrafter"/>
</dbReference>
<name>A0A2J8AK01_9CHLO</name>
<evidence type="ECO:0000256" key="7">
    <source>
        <dbReference type="ARBA" id="ARBA00022777"/>
    </source>
</evidence>
<feature type="region of interest" description="Disordered" evidence="10">
    <location>
        <begin position="322"/>
        <end position="351"/>
    </location>
</feature>
<dbReference type="OrthoDB" id="545737at2759"/>
<evidence type="ECO:0000259" key="11">
    <source>
        <dbReference type="Pfam" id="PF05770"/>
    </source>
</evidence>
<evidence type="ECO:0000256" key="10">
    <source>
        <dbReference type="SAM" id="MobiDB-lite"/>
    </source>
</evidence>
<evidence type="ECO:0000256" key="6">
    <source>
        <dbReference type="ARBA" id="ARBA00022741"/>
    </source>
</evidence>
<comment type="cofactor">
    <cofactor evidence="1">
        <name>Mg(2+)</name>
        <dbReference type="ChEBI" id="CHEBI:18420"/>
    </cofactor>
</comment>
<dbReference type="Pfam" id="PF05770">
    <property type="entry name" value="Ins134_P3_kin"/>
    <property type="match status" value="1"/>
</dbReference>
<evidence type="ECO:0000313" key="13">
    <source>
        <dbReference type="EMBL" id="PNH12847.1"/>
    </source>
</evidence>
<feature type="domain" description="Inositol-tetrakisphosphate 1-kinase N-terminal" evidence="12">
    <location>
        <begin position="5"/>
        <end position="77"/>
    </location>
</feature>
<evidence type="ECO:0000256" key="4">
    <source>
        <dbReference type="ARBA" id="ARBA00022679"/>
    </source>
</evidence>
<dbReference type="Gene3D" id="3.30.470.20">
    <property type="entry name" value="ATP-grasp fold, B domain"/>
    <property type="match status" value="1"/>
</dbReference>
<evidence type="ECO:0000256" key="8">
    <source>
        <dbReference type="ARBA" id="ARBA00022840"/>
    </source>
</evidence>
<dbReference type="PANTHER" id="PTHR14217">
    <property type="entry name" value="INOSITOL-TETRAKISPHOSPHATE 1-KINASE"/>
    <property type="match status" value="1"/>
</dbReference>
<reference evidence="13 14" key="1">
    <citation type="journal article" date="2017" name="Mol. Biol. Evol.">
        <title>The 4-celled Tetrabaena socialis nuclear genome reveals the essential components for genetic control of cell number at the origin of multicellularity in the volvocine lineage.</title>
        <authorList>
            <person name="Featherston J."/>
            <person name="Arakaki Y."/>
            <person name="Hanschen E.R."/>
            <person name="Ferris P.J."/>
            <person name="Michod R.E."/>
            <person name="Olson B.J.S.C."/>
            <person name="Nozaki H."/>
            <person name="Durand P.M."/>
        </authorList>
    </citation>
    <scope>NUCLEOTIDE SEQUENCE [LARGE SCALE GENOMIC DNA]</scope>
    <source>
        <strain evidence="13 14">NIES-571</strain>
    </source>
</reference>
<comment type="caution">
    <text evidence="13">The sequence shown here is derived from an EMBL/GenBank/DDBJ whole genome shotgun (WGS) entry which is preliminary data.</text>
</comment>
<keyword evidence="7 13" id="KW-0418">Kinase</keyword>
<evidence type="ECO:0000313" key="14">
    <source>
        <dbReference type="Proteomes" id="UP000236333"/>
    </source>
</evidence>
<dbReference type="InterPro" id="IPR040464">
    <property type="entry name" value="InsP(3)kin_ATP-grasp"/>
</dbReference>
<dbReference type="Pfam" id="PF17927">
    <property type="entry name" value="Ins134_P3_kin_N"/>
    <property type="match status" value="1"/>
</dbReference>
<dbReference type="GO" id="GO:0052726">
    <property type="term" value="F:inositol-1,3,4-trisphosphate 5-kinase activity"/>
    <property type="evidence" value="ECO:0007669"/>
    <property type="project" value="InterPro"/>
</dbReference>
<evidence type="ECO:0000259" key="12">
    <source>
        <dbReference type="Pfam" id="PF17927"/>
    </source>
</evidence>
<dbReference type="Proteomes" id="UP000236333">
    <property type="component" value="Unassembled WGS sequence"/>
</dbReference>
<organism evidence="13 14">
    <name type="scientific">Tetrabaena socialis</name>
    <dbReference type="NCBI Taxonomy" id="47790"/>
    <lineage>
        <taxon>Eukaryota</taxon>
        <taxon>Viridiplantae</taxon>
        <taxon>Chlorophyta</taxon>
        <taxon>core chlorophytes</taxon>
        <taxon>Chlorophyceae</taxon>
        <taxon>CS clade</taxon>
        <taxon>Chlamydomonadales</taxon>
        <taxon>Tetrabaenaceae</taxon>
        <taxon>Tetrabaena</taxon>
    </lineage>
</organism>
<dbReference type="AlphaFoldDB" id="A0A2J8AK01"/>
<keyword evidence="8" id="KW-0067">ATP-binding</keyword>
<dbReference type="PANTHER" id="PTHR14217:SF39">
    <property type="entry name" value="INOSITOL-TETRAKISPHOSPHATE 1-KINASE 3"/>
    <property type="match status" value="1"/>
</dbReference>
<dbReference type="GO" id="GO:0000287">
    <property type="term" value="F:magnesium ion binding"/>
    <property type="evidence" value="ECO:0007669"/>
    <property type="project" value="InterPro"/>
</dbReference>
<feature type="region of interest" description="Disordered" evidence="10">
    <location>
        <begin position="205"/>
        <end position="236"/>
    </location>
</feature>
<feature type="compositionally biased region" description="Low complexity" evidence="10">
    <location>
        <begin position="205"/>
        <end position="214"/>
    </location>
</feature>
<proteinExistence type="inferred from homology"/>
<evidence type="ECO:0000256" key="9">
    <source>
        <dbReference type="ARBA" id="ARBA00022842"/>
    </source>
</evidence>
<accession>A0A2J8AK01</accession>
<dbReference type="GO" id="GO:0052725">
    <property type="term" value="F:inositol-1,3,4-trisphosphate 6-kinase activity"/>
    <property type="evidence" value="ECO:0007669"/>
    <property type="project" value="InterPro"/>
</dbReference>
<dbReference type="Gene3D" id="3.40.50.11370">
    <property type="match status" value="1"/>
</dbReference>
<dbReference type="InterPro" id="IPR041429">
    <property type="entry name" value="ITPK1_N"/>
</dbReference>
<feature type="compositionally biased region" description="Gly residues" evidence="10">
    <location>
        <begin position="326"/>
        <end position="336"/>
    </location>
</feature>
<keyword evidence="14" id="KW-1185">Reference proteome</keyword>
<comment type="similarity">
    <text evidence="2">Belongs to the ITPK1 family.</text>
</comment>
<keyword evidence="5" id="KW-0479">Metal-binding</keyword>
<keyword evidence="6" id="KW-0547">Nucleotide-binding</keyword>
<evidence type="ECO:0000256" key="1">
    <source>
        <dbReference type="ARBA" id="ARBA00001946"/>
    </source>
</evidence>
<feature type="compositionally biased region" description="Gly residues" evidence="10">
    <location>
        <begin position="222"/>
        <end position="232"/>
    </location>
</feature>
<dbReference type="InterPro" id="IPR008656">
    <property type="entry name" value="Inositol_tetrakis-P_1-kinase"/>
</dbReference>
<dbReference type="EMBL" id="PGGS01000003">
    <property type="protein sequence ID" value="PNH12847.1"/>
    <property type="molecule type" value="Genomic_DNA"/>
</dbReference>
<protein>
    <submittedName>
        <fullName evidence="13">Inositol-tetrakisphosphate 1-kinase 3</fullName>
    </submittedName>
</protein>
<gene>
    <name evidence="13" type="ORF">TSOC_000178</name>
</gene>
<dbReference type="GO" id="GO:0032957">
    <property type="term" value="P:inositol trisphosphate metabolic process"/>
    <property type="evidence" value="ECO:0007669"/>
    <property type="project" value="InterPro"/>
</dbReference>
<evidence type="ECO:0000256" key="3">
    <source>
        <dbReference type="ARBA" id="ARBA00011245"/>
    </source>
</evidence>
<sequence length="351" mass="36242">MPRVLTPELRRLAEGARLRLVGLDPRLPVAQQGLPGADPPFHVLLHKLHADAAWEEGVRQYMRSHPHVRLLDPPDAVHATEDRACMLASIPPAGLQLQLRLEAAPPAAVDAAAPEAAMATATTVAVTVVVESLELLRALRPGADAPQQPASTRGPQLQPPLLLKTQRTDESGGHGVAVALGWEELERSAGALQRAAVVPAAVQPSGAAPAAGGQDPSCEQAHGGGSGGGGGSSAPSAADGWVPLVVQQYVPHTDELYKAVAQALARRTGLSMFNFDVAPQAVELFVVDINYFPGYDKLPGWEAWLVEHLRAAADAAAADAVASREGTGGGPEGGSNAGAPIVGSPDEQEVG</sequence>
<keyword evidence="9" id="KW-0460">Magnesium</keyword>
<dbReference type="GO" id="GO:0047325">
    <property type="term" value="F:inositol-3,4,5,6-tetrakisphosphate 1-kinase activity"/>
    <property type="evidence" value="ECO:0007669"/>
    <property type="project" value="InterPro"/>
</dbReference>
<feature type="domain" description="Inositol 1,3,4-trisphosphate 5/6-kinase ATP-grasp" evidence="11">
    <location>
        <begin position="254"/>
        <end position="309"/>
    </location>
</feature>